<keyword evidence="6" id="KW-1185">Reference proteome</keyword>
<accession>A0A409X5B3</accession>
<keyword evidence="1" id="KW-0507">mRNA processing</keyword>
<evidence type="ECO:0000259" key="4">
    <source>
        <dbReference type="PROSITE" id="PS50158"/>
    </source>
</evidence>
<comment type="caution">
    <text evidence="5">The sequence shown here is derived from an EMBL/GenBank/DDBJ whole genome shotgun (WGS) entry which is preliminary data.</text>
</comment>
<reference evidence="5 6" key="1">
    <citation type="journal article" date="2018" name="Evol. Lett.">
        <title>Horizontal gene cluster transfer increased hallucinogenic mushroom diversity.</title>
        <authorList>
            <person name="Reynolds H.T."/>
            <person name="Vijayakumar V."/>
            <person name="Gluck-Thaler E."/>
            <person name="Korotkin H.B."/>
            <person name="Matheny P.B."/>
            <person name="Slot J.C."/>
        </authorList>
    </citation>
    <scope>NUCLEOTIDE SEQUENCE [LARGE SCALE GENOMIC DNA]</scope>
    <source>
        <strain evidence="5 6">2629</strain>
    </source>
</reference>
<evidence type="ECO:0000256" key="3">
    <source>
        <dbReference type="SAM" id="MobiDB-lite"/>
    </source>
</evidence>
<dbReference type="Gene3D" id="4.10.60.10">
    <property type="entry name" value="Zinc finger, CCHC-type"/>
    <property type="match status" value="1"/>
</dbReference>
<organism evidence="5 6">
    <name type="scientific">Panaeolus cyanescens</name>
    <dbReference type="NCBI Taxonomy" id="181874"/>
    <lineage>
        <taxon>Eukaryota</taxon>
        <taxon>Fungi</taxon>
        <taxon>Dikarya</taxon>
        <taxon>Basidiomycota</taxon>
        <taxon>Agaricomycotina</taxon>
        <taxon>Agaricomycetes</taxon>
        <taxon>Agaricomycetidae</taxon>
        <taxon>Agaricales</taxon>
        <taxon>Agaricineae</taxon>
        <taxon>Galeropsidaceae</taxon>
        <taxon>Panaeolus</taxon>
    </lineage>
</organism>
<dbReference type="InterPro" id="IPR036875">
    <property type="entry name" value="Znf_CCHC_sf"/>
</dbReference>
<feature type="compositionally biased region" description="Acidic residues" evidence="3">
    <location>
        <begin position="96"/>
        <end position="126"/>
    </location>
</feature>
<dbReference type="GO" id="GO:0006397">
    <property type="term" value="P:mRNA processing"/>
    <property type="evidence" value="ECO:0007669"/>
    <property type="project" value="UniProtKB-KW"/>
</dbReference>
<evidence type="ECO:0000313" key="5">
    <source>
        <dbReference type="EMBL" id="PPQ85965.1"/>
    </source>
</evidence>
<evidence type="ECO:0000256" key="2">
    <source>
        <dbReference type="PROSITE-ProRule" id="PRU00047"/>
    </source>
</evidence>
<dbReference type="EMBL" id="NHTK01004586">
    <property type="protein sequence ID" value="PPQ85965.1"/>
    <property type="molecule type" value="Genomic_DNA"/>
</dbReference>
<evidence type="ECO:0000256" key="1">
    <source>
        <dbReference type="ARBA" id="ARBA00022664"/>
    </source>
</evidence>
<feature type="non-terminal residue" evidence="5">
    <location>
        <position position="126"/>
    </location>
</feature>
<keyword evidence="2" id="KW-0479">Metal-binding</keyword>
<keyword evidence="2" id="KW-0862">Zinc</keyword>
<dbReference type="Pfam" id="PF00098">
    <property type="entry name" value="zf-CCHC"/>
    <property type="match status" value="1"/>
</dbReference>
<name>A0A409X5B3_9AGAR</name>
<dbReference type="InterPro" id="IPR001878">
    <property type="entry name" value="Znf_CCHC"/>
</dbReference>
<proteinExistence type="predicted"/>
<feature type="domain" description="CCHC-type" evidence="4">
    <location>
        <begin position="20"/>
        <end position="35"/>
    </location>
</feature>
<evidence type="ECO:0000313" key="6">
    <source>
        <dbReference type="Proteomes" id="UP000284842"/>
    </source>
</evidence>
<sequence length="126" mass="13073">MVSGGPSKGKGGKGKKGVVCWNCGQKGHYKNKCTNPAKDDDKKSKKDNSPKKGSANAAENDSDSDQALAADIESDGTDSVDDSSSMPGLATVSYASEEEELDSGGDDDEDWFSEVGEDAGVMDDEG</sequence>
<protein>
    <recommendedName>
        <fullName evidence="4">CCHC-type domain-containing protein</fullName>
    </recommendedName>
</protein>
<keyword evidence="2" id="KW-0863">Zinc-finger</keyword>
<dbReference type="SMART" id="SM00343">
    <property type="entry name" value="ZnF_C2HC"/>
    <property type="match status" value="1"/>
</dbReference>
<dbReference type="AlphaFoldDB" id="A0A409X5B3"/>
<dbReference type="InParanoid" id="A0A409X5B3"/>
<dbReference type="GO" id="GO:0008270">
    <property type="term" value="F:zinc ion binding"/>
    <property type="evidence" value="ECO:0007669"/>
    <property type="project" value="UniProtKB-KW"/>
</dbReference>
<dbReference type="Proteomes" id="UP000284842">
    <property type="component" value="Unassembled WGS sequence"/>
</dbReference>
<feature type="compositionally biased region" description="Basic and acidic residues" evidence="3">
    <location>
        <begin position="37"/>
        <end position="50"/>
    </location>
</feature>
<gene>
    <name evidence="5" type="ORF">CVT24_007948</name>
</gene>
<feature type="region of interest" description="Disordered" evidence="3">
    <location>
        <begin position="24"/>
        <end position="126"/>
    </location>
</feature>
<dbReference type="PROSITE" id="PS50158">
    <property type="entry name" value="ZF_CCHC"/>
    <property type="match status" value="1"/>
</dbReference>
<dbReference type="SUPFAM" id="SSF57756">
    <property type="entry name" value="Retrovirus zinc finger-like domains"/>
    <property type="match status" value="1"/>
</dbReference>
<feature type="compositionally biased region" description="Acidic residues" evidence="3">
    <location>
        <begin position="72"/>
        <end position="81"/>
    </location>
</feature>
<dbReference type="GO" id="GO:0003676">
    <property type="term" value="F:nucleic acid binding"/>
    <property type="evidence" value="ECO:0007669"/>
    <property type="project" value="InterPro"/>
</dbReference>